<dbReference type="Pfam" id="PF12679">
    <property type="entry name" value="ABC2_membrane_2"/>
    <property type="match status" value="1"/>
</dbReference>
<keyword evidence="1" id="KW-1133">Transmembrane helix</keyword>
<evidence type="ECO:0000256" key="1">
    <source>
        <dbReference type="SAM" id="Phobius"/>
    </source>
</evidence>
<dbReference type="AlphaFoldDB" id="A0A3B1E2Q9"/>
<dbReference type="GO" id="GO:0005886">
    <property type="term" value="C:plasma membrane"/>
    <property type="evidence" value="ECO:0007669"/>
    <property type="project" value="UniProtKB-SubCell"/>
</dbReference>
<keyword evidence="1" id="KW-0472">Membrane</keyword>
<reference evidence="2" key="1">
    <citation type="submission" date="2018-06" db="EMBL/GenBank/DDBJ databases">
        <authorList>
            <person name="Zhirakovskaya E."/>
        </authorList>
    </citation>
    <scope>NUCLEOTIDE SEQUENCE</scope>
</reference>
<keyword evidence="1" id="KW-0812">Transmembrane</keyword>
<dbReference type="PANTHER" id="PTHR43471:SF10">
    <property type="entry name" value="SLL1107 PROTEIN"/>
    <property type="match status" value="1"/>
</dbReference>
<dbReference type="EMBL" id="UOGK01000765">
    <property type="protein sequence ID" value="VAX42840.1"/>
    <property type="molecule type" value="Genomic_DNA"/>
</dbReference>
<accession>A0A3B1E2Q9</accession>
<organism evidence="2">
    <name type="scientific">hydrothermal vent metagenome</name>
    <dbReference type="NCBI Taxonomy" id="652676"/>
    <lineage>
        <taxon>unclassified sequences</taxon>
        <taxon>metagenomes</taxon>
        <taxon>ecological metagenomes</taxon>
    </lineage>
</organism>
<gene>
    <name evidence="2" type="ORF">MNBD_PLANCTO03-1323</name>
</gene>
<dbReference type="PANTHER" id="PTHR43471">
    <property type="entry name" value="ABC TRANSPORTER PERMEASE"/>
    <property type="match status" value="1"/>
</dbReference>
<proteinExistence type="predicted"/>
<name>A0A3B1E2Q9_9ZZZZ</name>
<feature type="transmembrane region" description="Helical" evidence="1">
    <location>
        <begin position="148"/>
        <end position="170"/>
    </location>
</feature>
<feature type="transmembrane region" description="Helical" evidence="1">
    <location>
        <begin position="241"/>
        <end position="261"/>
    </location>
</feature>
<dbReference type="GO" id="GO:0140359">
    <property type="term" value="F:ABC-type transporter activity"/>
    <property type="evidence" value="ECO:0007669"/>
    <property type="project" value="InterPro"/>
</dbReference>
<feature type="transmembrane region" description="Helical" evidence="1">
    <location>
        <begin position="62"/>
        <end position="83"/>
    </location>
</feature>
<feature type="transmembrane region" description="Helical" evidence="1">
    <location>
        <begin position="21"/>
        <end position="42"/>
    </location>
</feature>
<protein>
    <recommendedName>
        <fullName evidence="3">ABC transporter permease</fullName>
    </recommendedName>
</protein>
<feature type="transmembrane region" description="Helical" evidence="1">
    <location>
        <begin position="213"/>
        <end position="234"/>
    </location>
</feature>
<feature type="transmembrane region" description="Helical" evidence="1">
    <location>
        <begin position="104"/>
        <end position="128"/>
    </location>
</feature>
<sequence length="332" mass="35688">MILQTTTIARNTFVESIRQPIYFIVLLLAGALQVFTTWSTAYSMGYTDSSEVSKDNKLLLDIGLASIFVAGMLLAAFMATAVMSREIESKTILTVVSKPISRTAVVLGKYLGVAGAILVAVVIMVAYLMLGIRHGVMSTAADELDYPVIIFSTVAVFLSVGVAGWCNFYYGWSFPQAASLLLLPLIVGAYLLTLPVDSHWKLQPLATDFKPQVMMAALALLMALLVLSAVATAASTRLGQVMTIVVCAGVFLVGLLSNYAIGRHAYQNTSVAIVQASDPLRLVHEDFDQVGDIYKLLLRTPPKAEIKVGIPLYYGPNPNGFGLAGWGEQVEG</sequence>
<evidence type="ECO:0000313" key="2">
    <source>
        <dbReference type="EMBL" id="VAX42840.1"/>
    </source>
</evidence>
<evidence type="ECO:0008006" key="3">
    <source>
        <dbReference type="Google" id="ProtNLM"/>
    </source>
</evidence>
<feature type="non-terminal residue" evidence="2">
    <location>
        <position position="332"/>
    </location>
</feature>
<feature type="transmembrane region" description="Helical" evidence="1">
    <location>
        <begin position="177"/>
        <end position="193"/>
    </location>
</feature>